<comment type="caution">
    <text evidence="2">The sequence shown here is derived from an EMBL/GenBank/DDBJ whole genome shotgun (WGS) entry which is preliminary data.</text>
</comment>
<dbReference type="VEuPathDB" id="FungiDB:CXQ87_002360"/>
<keyword evidence="3" id="KW-1185">Reference proteome</keyword>
<feature type="compositionally biased region" description="Polar residues" evidence="1">
    <location>
        <begin position="73"/>
        <end position="84"/>
    </location>
</feature>
<feature type="compositionally biased region" description="Low complexity" evidence="1">
    <location>
        <begin position="156"/>
        <end position="166"/>
    </location>
</feature>
<evidence type="ECO:0000256" key="1">
    <source>
        <dbReference type="SAM" id="MobiDB-lite"/>
    </source>
</evidence>
<dbReference type="Proteomes" id="UP000244406">
    <property type="component" value="Unassembled WGS sequence"/>
</dbReference>
<feature type="region of interest" description="Disordered" evidence="1">
    <location>
        <begin position="1"/>
        <end position="101"/>
    </location>
</feature>
<protein>
    <submittedName>
        <fullName evidence="2">Uncharacterized protein</fullName>
    </submittedName>
</protein>
<dbReference type="EMBL" id="PKFP01000001">
    <property type="protein sequence ID" value="PVH14233.1"/>
    <property type="molecule type" value="Genomic_DNA"/>
</dbReference>
<reference evidence="2 3" key="1">
    <citation type="submission" date="2017-12" db="EMBL/GenBank/DDBJ databases">
        <title>Genome Sequence of the Amphotericin B-resistant Candida duobushaemulonii strain, B09383.</title>
        <authorList>
            <person name="Chow N.A."/>
            <person name="Gade L."/>
            <person name="Batra D."/>
            <person name="Rowe L.A."/>
            <person name="Loparev V.N."/>
            <person name="Litvintseva A.P."/>
        </authorList>
    </citation>
    <scope>NUCLEOTIDE SEQUENCE [LARGE SCALE GENOMIC DNA]</scope>
    <source>
        <strain evidence="2 3">B09383</strain>
    </source>
</reference>
<feature type="region of interest" description="Disordered" evidence="1">
    <location>
        <begin position="415"/>
        <end position="441"/>
    </location>
</feature>
<dbReference type="RefSeq" id="XP_025335173.1">
    <property type="nucleotide sequence ID" value="XM_025480873.1"/>
</dbReference>
<feature type="compositionally biased region" description="Low complexity" evidence="1">
    <location>
        <begin position="1"/>
        <end position="12"/>
    </location>
</feature>
<feature type="compositionally biased region" description="Basic residues" evidence="1">
    <location>
        <begin position="38"/>
        <end position="54"/>
    </location>
</feature>
<sequence>MPAVSTASTITKASKKKSFPKKSSTDRGSLKESDAHIREKKLKDKKRKRSKRKRTTNENPLPSNEVKEKPSNEGDSTNTTPAQQVSKPVEPTKEKKKSKQKFLSNEGDSYYISDFFNFQLILEDFVPLNPGQISYLESYLTQKNEPCPEVKESPEPEVSPVQVEEPNSPEPVNPVQPEPEVTTPAFSPKSVTNNIQVATLLPLDFPVFKTWSSLSQTEKTYFPGDFHYFRKSLKEEEISFLPKEFYFWQDALSEKSEESFTIEDFFEFQLIIDELLPLDPSKKRTTKTKKVFLVDDGHLFVTDLFSFQLIADGLESLDGELSDYDFCLHEEQFELYSEEPDFCKFFQLWTSSPKYNEDFLPNDFYFWKDATNDEDTRSFLPRDFFHWQSIFNEKIEKVTSYVGVIFKLPNHNPTETFATKPTGNPQNSQPDESYESDSTEQSSLFEMVRYWDADLSDSDFEVRLEKVD</sequence>
<feature type="compositionally biased region" description="Pro residues" evidence="1">
    <location>
        <begin position="168"/>
        <end position="177"/>
    </location>
</feature>
<name>A0A2V1AAE9_9ASCO</name>
<feature type="region of interest" description="Disordered" evidence="1">
    <location>
        <begin position="146"/>
        <end position="187"/>
    </location>
</feature>
<accession>A0A2V1AAE9</accession>
<dbReference type="AlphaFoldDB" id="A0A2V1AAE9"/>
<evidence type="ECO:0000313" key="2">
    <source>
        <dbReference type="EMBL" id="PVH14233.1"/>
    </source>
</evidence>
<proteinExistence type="predicted"/>
<dbReference type="GeneID" id="37002360"/>
<feature type="compositionally biased region" description="Polar residues" evidence="1">
    <location>
        <begin position="415"/>
        <end position="431"/>
    </location>
</feature>
<evidence type="ECO:0000313" key="3">
    <source>
        <dbReference type="Proteomes" id="UP000244406"/>
    </source>
</evidence>
<feature type="compositionally biased region" description="Basic and acidic residues" evidence="1">
    <location>
        <begin position="23"/>
        <end position="37"/>
    </location>
</feature>
<gene>
    <name evidence="2" type="ORF">CXQ87_002360</name>
</gene>
<organism evidence="2 3">
    <name type="scientific">Candidozyma duobushaemuli</name>
    <dbReference type="NCBI Taxonomy" id="1231522"/>
    <lineage>
        <taxon>Eukaryota</taxon>
        <taxon>Fungi</taxon>
        <taxon>Dikarya</taxon>
        <taxon>Ascomycota</taxon>
        <taxon>Saccharomycotina</taxon>
        <taxon>Pichiomycetes</taxon>
        <taxon>Metschnikowiaceae</taxon>
        <taxon>Candidozyma</taxon>
    </lineage>
</organism>